<reference evidence="4 5" key="1">
    <citation type="submission" date="2020-03" db="EMBL/GenBank/DDBJ databases">
        <title>Roseomonas selenitidurans sp. nov. isolated from soil.</title>
        <authorList>
            <person name="Liu H."/>
        </authorList>
    </citation>
    <scope>NUCLEOTIDE SEQUENCE [LARGE SCALE GENOMIC DNA]</scope>
    <source>
        <strain evidence="4 5">JCM 15073</strain>
    </source>
</reference>
<sequence length="321" mass="33791">MTGQPNASAVAVMLAERMPDLVSDVIGEPSQRGREEWRFRRKGSLAVVVAGPKRGAWQDHEAGEGGDALALVAHARREPMGAAYGWALAWLGIARSGEPRPTPRPVPAPPESPREASPSTTLDLARRIWGEAVVAAGTPVETYLAARGLALPDGAPLRFHHRAWRNAAFGPAGPAMVALMTDAETGEPCGAHVTYLRPDGGGKAAGERVKVMLGRVGCIRLTPDPEVTMGLGLAEGIETSISVMQGFGWRPIWAATSAGAIARFPLLRGLDALTVFADADDSGLAAARRCAERWASAGREAHIAAPPSGDFNDVLNRKRAA</sequence>
<feature type="domain" description="DUF7146" evidence="3">
    <location>
        <begin position="123"/>
        <end position="216"/>
    </location>
</feature>
<evidence type="ECO:0000313" key="4">
    <source>
        <dbReference type="EMBL" id="NKE45149.1"/>
    </source>
</evidence>
<organism evidence="4 5">
    <name type="scientific">Falsiroseomonas frigidaquae</name>
    <dbReference type="NCBI Taxonomy" id="487318"/>
    <lineage>
        <taxon>Bacteria</taxon>
        <taxon>Pseudomonadati</taxon>
        <taxon>Pseudomonadota</taxon>
        <taxon>Alphaproteobacteria</taxon>
        <taxon>Acetobacterales</taxon>
        <taxon>Roseomonadaceae</taxon>
        <taxon>Falsiroseomonas</taxon>
    </lineage>
</organism>
<dbReference type="RefSeq" id="WP_168049629.1">
    <property type="nucleotide sequence ID" value="NZ_JAATJR010000003.1"/>
</dbReference>
<proteinExistence type="predicted"/>
<feature type="compositionally biased region" description="Pro residues" evidence="1">
    <location>
        <begin position="100"/>
        <end position="111"/>
    </location>
</feature>
<name>A0ABX1EYM7_9PROT</name>
<evidence type="ECO:0000313" key="5">
    <source>
        <dbReference type="Proteomes" id="UP000765160"/>
    </source>
</evidence>
<evidence type="ECO:0008006" key="6">
    <source>
        <dbReference type="Google" id="ProtNLM"/>
    </source>
</evidence>
<dbReference type="EMBL" id="JAAVTX010000003">
    <property type="protein sequence ID" value="NKE45149.1"/>
    <property type="molecule type" value="Genomic_DNA"/>
</dbReference>
<dbReference type="Pfam" id="PF23639">
    <property type="entry name" value="DUF7146"/>
    <property type="match status" value="1"/>
</dbReference>
<gene>
    <name evidence="4" type="ORF">HB662_10190</name>
</gene>
<comment type="caution">
    <text evidence="4">The sequence shown here is derived from an EMBL/GenBank/DDBJ whole genome shotgun (WGS) entry which is preliminary data.</text>
</comment>
<evidence type="ECO:0000259" key="2">
    <source>
        <dbReference type="Pfam" id="PF13362"/>
    </source>
</evidence>
<evidence type="ECO:0000259" key="3">
    <source>
        <dbReference type="Pfam" id="PF23639"/>
    </source>
</evidence>
<dbReference type="Proteomes" id="UP000765160">
    <property type="component" value="Unassembled WGS sequence"/>
</dbReference>
<evidence type="ECO:0000256" key="1">
    <source>
        <dbReference type="SAM" id="MobiDB-lite"/>
    </source>
</evidence>
<dbReference type="InterPro" id="IPR006171">
    <property type="entry name" value="TOPRIM_dom"/>
</dbReference>
<feature type="region of interest" description="Disordered" evidence="1">
    <location>
        <begin position="98"/>
        <end position="120"/>
    </location>
</feature>
<feature type="domain" description="Toprim" evidence="2">
    <location>
        <begin position="232"/>
        <end position="318"/>
    </location>
</feature>
<accession>A0ABX1EYM7</accession>
<dbReference type="Pfam" id="PF13362">
    <property type="entry name" value="Toprim_3"/>
    <property type="match status" value="1"/>
</dbReference>
<protein>
    <recommendedName>
        <fullName evidence="6">Toprim domain-containing protein</fullName>
    </recommendedName>
</protein>
<keyword evidence="5" id="KW-1185">Reference proteome</keyword>
<dbReference type="InterPro" id="IPR055570">
    <property type="entry name" value="DUF7146"/>
</dbReference>